<reference evidence="1 2" key="1">
    <citation type="submission" date="2019-09" db="EMBL/GenBank/DDBJ databases">
        <authorList>
            <person name="Chandra G."/>
            <person name="Truman W A."/>
        </authorList>
    </citation>
    <scope>NUCLEOTIDE SEQUENCE [LARGE SCALE GENOMIC DNA]</scope>
    <source>
        <strain evidence="1">PS631</strain>
    </source>
</reference>
<dbReference type="Gene3D" id="3.40.50.10540">
    <property type="entry name" value="Crotonobetainyl-coa:carnitine coa-transferase, domain 1"/>
    <property type="match status" value="2"/>
</dbReference>
<dbReference type="SUPFAM" id="SSF89796">
    <property type="entry name" value="CoA-transferase family III (CaiB/BaiF)"/>
    <property type="match status" value="2"/>
</dbReference>
<dbReference type="EC" id="2.8.3.16" evidence="1"/>
<dbReference type="InterPro" id="IPR003673">
    <property type="entry name" value="CoA-Trfase_fam_III"/>
</dbReference>
<dbReference type="RefSeq" id="WP_150571126.1">
    <property type="nucleotide sequence ID" value="NZ_CABVHF010000017.1"/>
</dbReference>
<dbReference type="GO" id="GO:0033608">
    <property type="term" value="F:formyl-CoA transferase activity"/>
    <property type="evidence" value="ECO:0007669"/>
    <property type="project" value="UniProtKB-EC"/>
</dbReference>
<dbReference type="InterPro" id="IPR023606">
    <property type="entry name" value="CoA-Trfase_III_dom_1_sf"/>
</dbReference>
<protein>
    <submittedName>
        <fullName evidence="1">Formyl-CoA:oxalate CoA-transferase</fullName>
        <ecNumber evidence="1">2.8.3.16</ecNumber>
    </submittedName>
</protein>
<name>A0A5E6VE43_PSEFL</name>
<dbReference type="EMBL" id="CABVHF010000017">
    <property type="protein sequence ID" value="VVN15381.1"/>
    <property type="molecule type" value="Genomic_DNA"/>
</dbReference>
<dbReference type="AlphaFoldDB" id="A0A5E6VE43"/>
<proteinExistence type="predicted"/>
<dbReference type="InterPro" id="IPR044855">
    <property type="entry name" value="CoA-Trfase_III_dom3_sf"/>
</dbReference>
<dbReference type="Gene3D" id="3.30.1540.10">
    <property type="entry name" value="formyl-coa transferase, domain 3"/>
    <property type="match status" value="1"/>
</dbReference>
<accession>A0A5E6VE43</accession>
<dbReference type="PANTHER" id="PTHR48228:SF5">
    <property type="entry name" value="ALPHA-METHYLACYL-COA RACEMASE"/>
    <property type="match status" value="1"/>
</dbReference>
<gene>
    <name evidence="1" type="primary">frc</name>
    <name evidence="1" type="ORF">PS631_04087</name>
</gene>
<dbReference type="OrthoDB" id="9058532at2"/>
<keyword evidence="1" id="KW-0808">Transferase</keyword>
<dbReference type="Proteomes" id="UP000399692">
    <property type="component" value="Unassembled WGS sequence"/>
</dbReference>
<dbReference type="Pfam" id="PF02515">
    <property type="entry name" value="CoA_transf_3"/>
    <property type="match status" value="2"/>
</dbReference>
<dbReference type="PANTHER" id="PTHR48228">
    <property type="entry name" value="SUCCINYL-COA--D-CITRAMALATE COA-TRANSFERASE"/>
    <property type="match status" value="1"/>
</dbReference>
<sequence length="602" mass="63050">MSRILQQGGFAWRSGACLPAWQSLSAALARHGECLGLRHQDSQAEPGSPALQLLHSDLRPLQTRLVGLPALPLELSTEFTLQAACGLMSVHGRASGRPQALGVNYLASINAALAWQGTLAAAVGQLRGGAFTDVSLAPAGGALLSIGQYLAGATAADEAEQLLPGQDDALARPPFVSAEGVLFELETLDSQPWRRFWTALQVSDAIAGRAWQQFLLRYARAVAPMPAECLDALARLPLARIQAMAADCGVALVVLRSPAQRYADADYPASAAAPWQMQHGPAAVPGPRQAPATLPLQGIRVLESCRRIQGPLAGHLLTLLGAEVIRLEPPGGDPLRSMPPCADGCSVRFDALNHRKQVIEVDIKSAQGRAQIHALCADADVFLHNWAPGKAAELALDAADLHASQPSLIHAYAGGWGAAQVDAPGTDFTVQAWSGVAARVASASGTRGGTLFTALDVLGGVISAQGICAALLERELHGHGSQLHSSLLGAADLLLDRDSGALATSLLQGVFATADGLLAIDCQTRQQYQALTQVLGAEPDPRHLPQRLADASGEDWLDACQQAGVPASIAHQDLAVLAVDPRLAPSLGQRAYRSVQSPWSFT</sequence>
<organism evidence="1 2">
    <name type="scientific">Pseudomonas fluorescens</name>
    <dbReference type="NCBI Taxonomy" id="294"/>
    <lineage>
        <taxon>Bacteria</taxon>
        <taxon>Pseudomonadati</taxon>
        <taxon>Pseudomonadota</taxon>
        <taxon>Gammaproteobacteria</taxon>
        <taxon>Pseudomonadales</taxon>
        <taxon>Pseudomonadaceae</taxon>
        <taxon>Pseudomonas</taxon>
    </lineage>
</organism>
<evidence type="ECO:0000313" key="1">
    <source>
        <dbReference type="EMBL" id="VVN15381.1"/>
    </source>
</evidence>
<dbReference type="InterPro" id="IPR050509">
    <property type="entry name" value="CoA-transferase_III"/>
</dbReference>
<evidence type="ECO:0000313" key="2">
    <source>
        <dbReference type="Proteomes" id="UP000399692"/>
    </source>
</evidence>